<accession>A0A433TBB7</accession>
<reference evidence="2 3" key="1">
    <citation type="submission" date="2019-01" db="EMBL/GenBank/DDBJ databases">
        <title>A draft genome assembly of the solar-powered sea slug Elysia chlorotica.</title>
        <authorList>
            <person name="Cai H."/>
            <person name="Li Q."/>
            <person name="Fang X."/>
            <person name="Li J."/>
            <person name="Curtis N.E."/>
            <person name="Altenburger A."/>
            <person name="Shibata T."/>
            <person name="Feng M."/>
            <person name="Maeda T."/>
            <person name="Schwartz J.A."/>
            <person name="Shigenobu S."/>
            <person name="Lundholm N."/>
            <person name="Nishiyama T."/>
            <person name="Yang H."/>
            <person name="Hasebe M."/>
            <person name="Li S."/>
            <person name="Pierce S.K."/>
            <person name="Wang J."/>
        </authorList>
    </citation>
    <scope>NUCLEOTIDE SEQUENCE [LARGE SCALE GENOMIC DNA]</scope>
    <source>
        <strain evidence="2">EC2010</strain>
        <tissue evidence="2">Whole organism of an adult</tissue>
    </source>
</reference>
<dbReference type="EMBL" id="RQTK01000486">
    <property type="protein sequence ID" value="RUS78849.1"/>
    <property type="molecule type" value="Genomic_DNA"/>
</dbReference>
<dbReference type="Proteomes" id="UP000271974">
    <property type="component" value="Unassembled WGS sequence"/>
</dbReference>
<evidence type="ECO:0000313" key="3">
    <source>
        <dbReference type="Proteomes" id="UP000271974"/>
    </source>
</evidence>
<gene>
    <name evidence="2" type="ORF">EGW08_013391</name>
</gene>
<evidence type="ECO:0000256" key="1">
    <source>
        <dbReference type="SAM" id="MobiDB-lite"/>
    </source>
</evidence>
<keyword evidence="3" id="KW-1185">Reference proteome</keyword>
<organism evidence="2 3">
    <name type="scientific">Elysia chlorotica</name>
    <name type="common">Eastern emerald elysia</name>
    <name type="synonym">Sea slug</name>
    <dbReference type="NCBI Taxonomy" id="188477"/>
    <lineage>
        <taxon>Eukaryota</taxon>
        <taxon>Metazoa</taxon>
        <taxon>Spiralia</taxon>
        <taxon>Lophotrochozoa</taxon>
        <taxon>Mollusca</taxon>
        <taxon>Gastropoda</taxon>
        <taxon>Heterobranchia</taxon>
        <taxon>Euthyneura</taxon>
        <taxon>Panpulmonata</taxon>
        <taxon>Sacoglossa</taxon>
        <taxon>Placobranchoidea</taxon>
        <taxon>Plakobranchidae</taxon>
        <taxon>Elysia</taxon>
    </lineage>
</organism>
<feature type="region of interest" description="Disordered" evidence="1">
    <location>
        <begin position="26"/>
        <end position="47"/>
    </location>
</feature>
<evidence type="ECO:0000313" key="2">
    <source>
        <dbReference type="EMBL" id="RUS78849.1"/>
    </source>
</evidence>
<dbReference type="AlphaFoldDB" id="A0A433TBB7"/>
<proteinExistence type="predicted"/>
<protein>
    <submittedName>
        <fullName evidence="2">Uncharacterized protein</fullName>
    </submittedName>
</protein>
<name>A0A433TBB7_ELYCH</name>
<sequence length="103" mass="11759">MEKQEPSRTVSPRELFNEESEVIIDRRQHGKKVAPPDVNPMEAPTPSCVQHLGVTKKVAQKRIRQDEEETNETYKAVEKEIVGLNIGYKRLVNPIQTCSFNAQ</sequence>
<comment type="caution">
    <text evidence="2">The sequence shown here is derived from an EMBL/GenBank/DDBJ whole genome shotgun (WGS) entry which is preliminary data.</text>
</comment>